<evidence type="ECO:0000256" key="1">
    <source>
        <dbReference type="SAM" id="Coils"/>
    </source>
</evidence>
<dbReference type="InterPro" id="IPR001943">
    <property type="entry name" value="UVR_dom"/>
</dbReference>
<organism evidence="3 4">
    <name type="scientific">Acetohalobium arabaticum (strain ATCC 49924 / DSM 5501 / Z-7288)</name>
    <dbReference type="NCBI Taxonomy" id="574087"/>
    <lineage>
        <taxon>Bacteria</taxon>
        <taxon>Bacillati</taxon>
        <taxon>Bacillota</taxon>
        <taxon>Clostridia</taxon>
        <taxon>Halanaerobiales</taxon>
        <taxon>Halobacteroidaceae</taxon>
        <taxon>Acetohalobium</taxon>
    </lineage>
</organism>
<dbReference type="InterPro" id="IPR025542">
    <property type="entry name" value="YacH"/>
</dbReference>
<dbReference type="Pfam" id="PF02151">
    <property type="entry name" value="UVR"/>
    <property type="match status" value="1"/>
</dbReference>
<name>D9QSZ2_ACEAZ</name>
<dbReference type="STRING" id="574087.Acear_0129"/>
<evidence type="ECO:0000313" key="3">
    <source>
        <dbReference type="EMBL" id="ADL11680.1"/>
    </source>
</evidence>
<dbReference type="KEGG" id="aar:Acear_0129"/>
<feature type="coiled-coil region" evidence="1">
    <location>
        <begin position="133"/>
        <end position="172"/>
    </location>
</feature>
<dbReference type="GO" id="GO:0050897">
    <property type="term" value="F:cobalt ion binding"/>
    <property type="evidence" value="ECO:0007669"/>
    <property type="project" value="TreeGrafter"/>
</dbReference>
<dbReference type="RefSeq" id="WP_013277127.1">
    <property type="nucleotide sequence ID" value="NC_014378.1"/>
</dbReference>
<dbReference type="PIRSF" id="PIRSF015034">
    <property type="entry name" value="YacH"/>
    <property type="match status" value="1"/>
</dbReference>
<dbReference type="SUPFAM" id="SSF46600">
    <property type="entry name" value="C-terminal UvrC-binding domain of UvrB"/>
    <property type="match status" value="1"/>
</dbReference>
<keyword evidence="1" id="KW-0175">Coiled coil</keyword>
<keyword evidence="4" id="KW-1185">Reference proteome</keyword>
<dbReference type="GO" id="GO:1990170">
    <property type="term" value="P:stress response to cadmium ion"/>
    <property type="evidence" value="ECO:0007669"/>
    <property type="project" value="TreeGrafter"/>
</dbReference>
<protein>
    <submittedName>
        <fullName evidence="3">UvrB/UvrC protein</fullName>
    </submittedName>
</protein>
<dbReference type="PANTHER" id="PTHR38430:SF1">
    <property type="entry name" value="PROTEIN-ARGININE KINASE ACTIVATOR PROTEIN"/>
    <property type="match status" value="1"/>
</dbReference>
<dbReference type="PROSITE" id="PS50151">
    <property type="entry name" value="UVR"/>
    <property type="match status" value="1"/>
</dbReference>
<dbReference type="PANTHER" id="PTHR38430">
    <property type="entry name" value="PROTEIN-ARGININE KINASE ACTIVATOR PROTEIN"/>
    <property type="match status" value="1"/>
</dbReference>
<dbReference type="OrthoDB" id="9788704at2"/>
<dbReference type="GO" id="GO:0046870">
    <property type="term" value="F:cadmium ion binding"/>
    <property type="evidence" value="ECO:0007669"/>
    <property type="project" value="TreeGrafter"/>
</dbReference>
<proteinExistence type="predicted"/>
<dbReference type="eggNOG" id="COG3880">
    <property type="taxonomic scope" value="Bacteria"/>
</dbReference>
<dbReference type="GO" id="GO:0005507">
    <property type="term" value="F:copper ion binding"/>
    <property type="evidence" value="ECO:0007669"/>
    <property type="project" value="TreeGrafter"/>
</dbReference>
<dbReference type="Proteomes" id="UP000001661">
    <property type="component" value="Chromosome"/>
</dbReference>
<dbReference type="InterPro" id="IPR036876">
    <property type="entry name" value="UVR_dom_sf"/>
</dbReference>
<feature type="domain" description="UVR" evidence="2">
    <location>
        <begin position="137"/>
        <end position="172"/>
    </location>
</feature>
<dbReference type="Gene3D" id="4.10.860.10">
    <property type="entry name" value="UVR domain"/>
    <property type="match status" value="1"/>
</dbReference>
<dbReference type="GO" id="GO:0008270">
    <property type="term" value="F:zinc ion binding"/>
    <property type="evidence" value="ECO:0007669"/>
    <property type="project" value="TreeGrafter"/>
</dbReference>
<dbReference type="EMBL" id="CP002105">
    <property type="protein sequence ID" value="ADL11680.1"/>
    <property type="molecule type" value="Genomic_DNA"/>
</dbReference>
<evidence type="ECO:0000313" key="4">
    <source>
        <dbReference type="Proteomes" id="UP000001661"/>
    </source>
</evidence>
<sequence>MLCQECQKREATVHLTKIINNKKKEIYLCDKCAQEKEELNFGKEGFSFNNLLAGLLSSESGSNTPNSNLNLSYNKAQAECEDCGLNYAEFSRQGKLGCSECYTEFEDKINKVLKKVHGNNRHTGKVPKRTGGVIRTRKEIQKLRKKMQEAVQEEEFEEAARLRDEIKELEEKIEE</sequence>
<accession>D9QSZ2</accession>
<dbReference type="HOGENOM" id="CLU_102553_1_0_9"/>
<reference evidence="3 4" key="1">
    <citation type="journal article" date="2010" name="Stand. Genomic Sci.">
        <title>Complete genome sequence of Acetohalobium arabaticum type strain (Z-7288).</title>
        <authorList>
            <person name="Sikorski J."/>
            <person name="Lapidus A."/>
            <person name="Chertkov O."/>
            <person name="Lucas S."/>
            <person name="Copeland A."/>
            <person name="Glavina Del Rio T."/>
            <person name="Nolan M."/>
            <person name="Tice H."/>
            <person name="Cheng J.F."/>
            <person name="Han C."/>
            <person name="Brambilla E."/>
            <person name="Pitluck S."/>
            <person name="Liolios K."/>
            <person name="Ivanova N."/>
            <person name="Mavromatis K."/>
            <person name="Mikhailova N."/>
            <person name="Pati A."/>
            <person name="Bruce D."/>
            <person name="Detter C."/>
            <person name="Tapia R."/>
            <person name="Goodwin L."/>
            <person name="Chen A."/>
            <person name="Palaniappan K."/>
            <person name="Land M."/>
            <person name="Hauser L."/>
            <person name="Chang Y.J."/>
            <person name="Jeffries C.D."/>
            <person name="Rohde M."/>
            <person name="Goker M."/>
            <person name="Spring S."/>
            <person name="Woyke T."/>
            <person name="Bristow J."/>
            <person name="Eisen J.A."/>
            <person name="Markowitz V."/>
            <person name="Hugenholtz P."/>
            <person name="Kyrpides N.C."/>
            <person name="Klenk H.P."/>
        </authorList>
    </citation>
    <scope>NUCLEOTIDE SEQUENCE [LARGE SCALE GENOMIC DNA]</scope>
    <source>
        <strain evidence="4">ATCC 49924 / DSM 5501 / Z-7288</strain>
    </source>
</reference>
<evidence type="ECO:0000259" key="2">
    <source>
        <dbReference type="PROSITE" id="PS50151"/>
    </source>
</evidence>
<dbReference type="AlphaFoldDB" id="D9QSZ2"/>
<dbReference type="GO" id="GO:1990169">
    <property type="term" value="P:stress response to copper ion"/>
    <property type="evidence" value="ECO:0007669"/>
    <property type="project" value="TreeGrafter"/>
</dbReference>
<gene>
    <name evidence="3" type="ordered locus">Acear_0129</name>
</gene>